<feature type="binding site" evidence="5">
    <location>
        <begin position="197"/>
        <end position="200"/>
    </location>
    <ligand>
        <name>substrate</name>
    </ligand>
</feature>
<dbReference type="PANTHER" id="PTHR18895:SF74">
    <property type="entry name" value="MTRF1L RELEASE FACTOR GLUTAMINE METHYLTRANSFERASE"/>
    <property type="match status" value="1"/>
</dbReference>
<dbReference type="SUPFAM" id="SSF53335">
    <property type="entry name" value="S-adenosyl-L-methionine-dependent methyltransferases"/>
    <property type="match status" value="1"/>
</dbReference>
<evidence type="ECO:0000256" key="1">
    <source>
        <dbReference type="ARBA" id="ARBA00022603"/>
    </source>
</evidence>
<sequence>MFLCRMKTVGDALIKFDEVLKSIYDKPEINAIKYLAISEVTALSKAQLRAYASTEFSAVQAQKLKKILRALQTGKPIQYILGDTEFYGLPFKVTPAVLIPRPETEELVEWIISIAKQRNELETILDIGTGSGCIPITLKTYLPSAKVSAVDVSTRALNIARQNAQLNDVEVDFIKTDILKQSGITLRNTHYSIIVSNPPYVTEGEKSEMHGNVLNHEPHLALFVTDTDPLIFYNAIANFALQNLKENGLLFFEINENLGKETVNLLKDKGFKNIQLRQDLRGKDRMIGAELTQ</sequence>
<dbReference type="NCBIfam" id="TIGR03534">
    <property type="entry name" value="RF_mod_PrmC"/>
    <property type="match status" value="1"/>
</dbReference>
<dbReference type="InterPro" id="IPR050320">
    <property type="entry name" value="N5-glutamine_MTase"/>
</dbReference>
<accession>A0A495J4L5</accession>
<dbReference type="Pfam" id="PF05175">
    <property type="entry name" value="MTS"/>
    <property type="match status" value="1"/>
</dbReference>
<feature type="domain" description="Methyltransferase small" evidence="6">
    <location>
        <begin position="120"/>
        <end position="207"/>
    </location>
</feature>
<dbReference type="PROSITE" id="PS00092">
    <property type="entry name" value="N6_MTASE"/>
    <property type="match status" value="1"/>
</dbReference>
<dbReference type="Proteomes" id="UP000268007">
    <property type="component" value="Unassembled WGS sequence"/>
</dbReference>
<feature type="binding site" evidence="5">
    <location>
        <position position="197"/>
    </location>
    <ligand>
        <name>S-adenosyl-L-methionine</name>
        <dbReference type="ChEBI" id="CHEBI:59789"/>
    </ligand>
</feature>
<dbReference type="Gene3D" id="1.10.8.10">
    <property type="entry name" value="DNA helicase RuvA subunit, C-terminal domain"/>
    <property type="match status" value="1"/>
</dbReference>
<dbReference type="InterPro" id="IPR019874">
    <property type="entry name" value="RF_methyltr_PrmC"/>
</dbReference>
<dbReference type="NCBIfam" id="TIGR00536">
    <property type="entry name" value="hemK_fam"/>
    <property type="match status" value="1"/>
</dbReference>
<evidence type="ECO:0000256" key="3">
    <source>
        <dbReference type="ARBA" id="ARBA00022691"/>
    </source>
</evidence>
<evidence type="ECO:0000259" key="7">
    <source>
        <dbReference type="Pfam" id="PF17827"/>
    </source>
</evidence>
<dbReference type="InterPro" id="IPR040758">
    <property type="entry name" value="PrmC_N"/>
</dbReference>
<dbReference type="Pfam" id="PF17827">
    <property type="entry name" value="PrmC_N"/>
    <property type="match status" value="1"/>
</dbReference>
<dbReference type="Gene3D" id="3.40.50.150">
    <property type="entry name" value="Vaccinia Virus protein VP39"/>
    <property type="match status" value="1"/>
</dbReference>
<evidence type="ECO:0000313" key="8">
    <source>
        <dbReference type="EMBL" id="RKR83641.1"/>
    </source>
</evidence>
<keyword evidence="1 5" id="KW-0489">Methyltransferase</keyword>
<comment type="caution">
    <text evidence="5">Lacks conserved residue(s) required for the propagation of feature annotation.</text>
</comment>
<comment type="similarity">
    <text evidence="5">Belongs to the protein N5-glutamine methyltransferase family. PrmC subfamily.</text>
</comment>
<dbReference type="EC" id="2.1.1.297" evidence="5"/>
<dbReference type="GO" id="GO:0032259">
    <property type="term" value="P:methylation"/>
    <property type="evidence" value="ECO:0007669"/>
    <property type="project" value="UniProtKB-KW"/>
</dbReference>
<feature type="domain" description="Release factor glutamine methyltransferase N-terminal" evidence="7">
    <location>
        <begin position="12"/>
        <end position="82"/>
    </location>
</feature>
<keyword evidence="3 5" id="KW-0949">S-adenosyl-L-methionine</keyword>
<evidence type="ECO:0000256" key="5">
    <source>
        <dbReference type="HAMAP-Rule" id="MF_02126"/>
    </source>
</evidence>
<dbReference type="PANTHER" id="PTHR18895">
    <property type="entry name" value="HEMK METHYLTRANSFERASE"/>
    <property type="match status" value="1"/>
</dbReference>
<comment type="function">
    <text evidence="5">Methylates the class 1 translation termination release factors RF1/PrfA and RF2/PrfB on the glutamine residue of the universally conserved GGQ motif.</text>
</comment>
<organism evidence="8 9">
    <name type="scientific">Mucilaginibacter gracilis</name>
    <dbReference type="NCBI Taxonomy" id="423350"/>
    <lineage>
        <taxon>Bacteria</taxon>
        <taxon>Pseudomonadati</taxon>
        <taxon>Bacteroidota</taxon>
        <taxon>Sphingobacteriia</taxon>
        <taxon>Sphingobacteriales</taxon>
        <taxon>Sphingobacteriaceae</taxon>
        <taxon>Mucilaginibacter</taxon>
    </lineage>
</organism>
<comment type="catalytic activity">
    <reaction evidence="4 5">
        <text>L-glutaminyl-[peptide chain release factor] + S-adenosyl-L-methionine = N(5)-methyl-L-glutaminyl-[peptide chain release factor] + S-adenosyl-L-homocysteine + H(+)</text>
        <dbReference type="Rhea" id="RHEA:42896"/>
        <dbReference type="Rhea" id="RHEA-COMP:10271"/>
        <dbReference type="Rhea" id="RHEA-COMP:10272"/>
        <dbReference type="ChEBI" id="CHEBI:15378"/>
        <dbReference type="ChEBI" id="CHEBI:30011"/>
        <dbReference type="ChEBI" id="CHEBI:57856"/>
        <dbReference type="ChEBI" id="CHEBI:59789"/>
        <dbReference type="ChEBI" id="CHEBI:61891"/>
        <dbReference type="EC" id="2.1.1.297"/>
    </reaction>
</comment>
<dbReference type="GO" id="GO:0102559">
    <property type="term" value="F:peptide chain release factor N(5)-glutamine methyltransferase activity"/>
    <property type="evidence" value="ECO:0007669"/>
    <property type="project" value="UniProtKB-EC"/>
</dbReference>
<proteinExistence type="inferred from homology"/>
<keyword evidence="9" id="KW-1185">Reference proteome</keyword>
<comment type="caution">
    <text evidence="8">The sequence shown here is derived from an EMBL/GenBank/DDBJ whole genome shotgun (WGS) entry which is preliminary data.</text>
</comment>
<name>A0A495J4L5_9SPHI</name>
<gene>
    <name evidence="5" type="primary">prmC</name>
    <name evidence="8" type="ORF">BDD43_3853</name>
</gene>
<dbReference type="InterPro" id="IPR007848">
    <property type="entry name" value="Small_mtfrase_dom"/>
</dbReference>
<keyword evidence="2 5" id="KW-0808">Transferase</keyword>
<protein>
    <recommendedName>
        <fullName evidence="5">Release factor glutamine methyltransferase</fullName>
        <shortName evidence="5">RF MTase</shortName>
        <ecNumber evidence="5">2.1.1.297</ecNumber>
    </recommendedName>
    <alternativeName>
        <fullName evidence="5">N5-glutamine methyltransferase PrmC</fullName>
    </alternativeName>
    <alternativeName>
        <fullName evidence="5">Protein-(glutamine-N5) MTase PrmC</fullName>
    </alternativeName>
    <alternativeName>
        <fullName evidence="5">Protein-glutamine N-methyltransferase PrmC</fullName>
    </alternativeName>
</protein>
<dbReference type="CDD" id="cd02440">
    <property type="entry name" value="AdoMet_MTases"/>
    <property type="match status" value="1"/>
</dbReference>
<dbReference type="InterPro" id="IPR004556">
    <property type="entry name" value="HemK-like"/>
</dbReference>
<evidence type="ECO:0000256" key="2">
    <source>
        <dbReference type="ARBA" id="ARBA00022679"/>
    </source>
</evidence>
<evidence type="ECO:0000256" key="4">
    <source>
        <dbReference type="ARBA" id="ARBA00048391"/>
    </source>
</evidence>
<dbReference type="InterPro" id="IPR002052">
    <property type="entry name" value="DNA_methylase_N6_adenine_CS"/>
</dbReference>
<evidence type="ECO:0000259" key="6">
    <source>
        <dbReference type="Pfam" id="PF05175"/>
    </source>
</evidence>
<dbReference type="EMBL" id="RBKU01000001">
    <property type="protein sequence ID" value="RKR83641.1"/>
    <property type="molecule type" value="Genomic_DNA"/>
</dbReference>
<reference evidence="8 9" key="1">
    <citation type="submission" date="2018-10" db="EMBL/GenBank/DDBJ databases">
        <title>Genomic Encyclopedia of Archaeal and Bacterial Type Strains, Phase II (KMG-II): from individual species to whole genera.</title>
        <authorList>
            <person name="Goeker M."/>
        </authorList>
    </citation>
    <scope>NUCLEOTIDE SEQUENCE [LARGE SCALE GENOMIC DNA]</scope>
    <source>
        <strain evidence="8 9">DSM 18602</strain>
    </source>
</reference>
<dbReference type="HAMAP" id="MF_02126">
    <property type="entry name" value="RF_methyltr_PrmC"/>
    <property type="match status" value="1"/>
</dbReference>
<feature type="binding site" evidence="5">
    <location>
        <position position="151"/>
    </location>
    <ligand>
        <name>S-adenosyl-L-methionine</name>
        <dbReference type="ChEBI" id="CHEBI:59789"/>
    </ligand>
</feature>
<evidence type="ECO:0000313" key="9">
    <source>
        <dbReference type="Proteomes" id="UP000268007"/>
    </source>
</evidence>
<dbReference type="InterPro" id="IPR029063">
    <property type="entry name" value="SAM-dependent_MTases_sf"/>
</dbReference>
<dbReference type="AlphaFoldDB" id="A0A495J4L5"/>
<feature type="binding site" evidence="5">
    <location>
        <begin position="128"/>
        <end position="132"/>
    </location>
    <ligand>
        <name>S-adenosyl-L-methionine</name>
        <dbReference type="ChEBI" id="CHEBI:59789"/>
    </ligand>
</feature>
<dbReference type="GO" id="GO:0003676">
    <property type="term" value="F:nucleic acid binding"/>
    <property type="evidence" value="ECO:0007669"/>
    <property type="project" value="InterPro"/>
</dbReference>